<evidence type="ECO:0000313" key="1">
    <source>
        <dbReference type="EMBL" id="MBB5331645.1"/>
    </source>
</evidence>
<name>A0A9X0U712_9BACT</name>
<protein>
    <submittedName>
        <fullName evidence="1">Uncharacterized protein</fullName>
    </submittedName>
</protein>
<reference evidence="1 2" key="1">
    <citation type="submission" date="2020-08" db="EMBL/GenBank/DDBJ databases">
        <title>Genomic Encyclopedia of Type Strains, Phase IV (KMG-V): Genome sequencing to study the core and pangenomes of soil and plant-associated prokaryotes.</title>
        <authorList>
            <person name="Whitman W."/>
        </authorList>
    </citation>
    <scope>NUCLEOTIDE SEQUENCE [LARGE SCALE GENOMIC DNA]</scope>
    <source>
        <strain evidence="1 2">X5P2</strain>
    </source>
</reference>
<dbReference type="EMBL" id="JACHEB010000017">
    <property type="protein sequence ID" value="MBB5331645.1"/>
    <property type="molecule type" value="Genomic_DNA"/>
</dbReference>
<gene>
    <name evidence="1" type="ORF">HDF14_005294</name>
</gene>
<organism evidence="1 2">
    <name type="scientific">Tunturiibacter gelidiferens</name>
    <dbReference type="NCBI Taxonomy" id="3069689"/>
    <lineage>
        <taxon>Bacteria</taxon>
        <taxon>Pseudomonadati</taxon>
        <taxon>Acidobacteriota</taxon>
        <taxon>Terriglobia</taxon>
        <taxon>Terriglobales</taxon>
        <taxon>Acidobacteriaceae</taxon>
        <taxon>Tunturiibacter</taxon>
    </lineage>
</organism>
<proteinExistence type="predicted"/>
<comment type="caution">
    <text evidence="1">The sequence shown here is derived from an EMBL/GenBank/DDBJ whole genome shotgun (WGS) entry which is preliminary data.</text>
</comment>
<dbReference type="AlphaFoldDB" id="A0A9X0U712"/>
<evidence type="ECO:0000313" key="2">
    <source>
        <dbReference type="Proteomes" id="UP000535182"/>
    </source>
</evidence>
<sequence length="57" mass="6164">MFPIMLKSADAGPLSRPFAMPAVETEESGTMICVAQCAEDKGTMECRPAKLESMQKV</sequence>
<keyword evidence="2" id="KW-1185">Reference proteome</keyword>
<accession>A0A9X0U712</accession>
<dbReference type="Proteomes" id="UP000535182">
    <property type="component" value="Unassembled WGS sequence"/>
</dbReference>